<dbReference type="GO" id="GO:0031297">
    <property type="term" value="P:replication fork processing"/>
    <property type="evidence" value="ECO:0007669"/>
    <property type="project" value="TreeGrafter"/>
</dbReference>
<dbReference type="Pfam" id="PF00176">
    <property type="entry name" value="SNF2-rel_dom"/>
    <property type="match status" value="1"/>
</dbReference>
<dbReference type="GO" id="GO:0043596">
    <property type="term" value="C:nuclear replication fork"/>
    <property type="evidence" value="ECO:0007669"/>
    <property type="project" value="TreeGrafter"/>
</dbReference>
<feature type="domain" description="Helicase ATP-binding" evidence="2">
    <location>
        <begin position="182"/>
        <end position="357"/>
    </location>
</feature>
<evidence type="ECO:0000313" key="4">
    <source>
        <dbReference type="Proteomes" id="UP000236291"/>
    </source>
</evidence>
<accession>A0A2K3MR70</accession>
<reference evidence="3 4" key="2">
    <citation type="journal article" date="2017" name="Front. Plant Sci.">
        <title>Gene Classification and Mining of Molecular Markers Useful in Red Clover (Trifolium pratense) Breeding.</title>
        <authorList>
            <person name="Istvanek J."/>
            <person name="Dluhosova J."/>
            <person name="Dluhos P."/>
            <person name="Patkova L."/>
            <person name="Nedelnik J."/>
            <person name="Repkova J."/>
        </authorList>
    </citation>
    <scope>NUCLEOTIDE SEQUENCE [LARGE SCALE GENOMIC DNA]</scope>
    <source>
        <strain evidence="4">cv. Tatra</strain>
        <tissue evidence="3">Young leaves</tissue>
    </source>
</reference>
<reference evidence="3 4" key="1">
    <citation type="journal article" date="2014" name="Am. J. Bot.">
        <title>Genome assembly and annotation for red clover (Trifolium pratense; Fabaceae).</title>
        <authorList>
            <person name="Istvanek J."/>
            <person name="Jaros M."/>
            <person name="Krenek A."/>
            <person name="Repkova J."/>
        </authorList>
    </citation>
    <scope>NUCLEOTIDE SEQUENCE [LARGE SCALE GENOMIC DNA]</scope>
    <source>
        <strain evidence="4">cv. Tatra</strain>
        <tissue evidence="3">Young leaves</tissue>
    </source>
</reference>
<keyword evidence="3" id="KW-0067">ATP-binding</keyword>
<dbReference type="PROSITE" id="PS51192">
    <property type="entry name" value="HELICASE_ATP_BIND_1"/>
    <property type="match status" value="1"/>
</dbReference>
<keyword evidence="3" id="KW-0255">Endonuclease</keyword>
<dbReference type="EMBL" id="ASHM01011371">
    <property type="protein sequence ID" value="PNX93295.1"/>
    <property type="molecule type" value="Genomic_DNA"/>
</dbReference>
<evidence type="ECO:0000256" key="1">
    <source>
        <dbReference type="ARBA" id="ARBA00022801"/>
    </source>
</evidence>
<keyword evidence="3" id="KW-0540">Nuclease</keyword>
<dbReference type="SUPFAM" id="SSF52540">
    <property type="entry name" value="P-loop containing nucleoside triphosphate hydrolases"/>
    <property type="match status" value="1"/>
</dbReference>
<dbReference type="InterPro" id="IPR014001">
    <property type="entry name" value="Helicase_ATP-bd"/>
</dbReference>
<dbReference type="GO" id="GO:0006281">
    <property type="term" value="P:DNA repair"/>
    <property type="evidence" value="ECO:0007669"/>
    <property type="project" value="TreeGrafter"/>
</dbReference>
<dbReference type="InterPro" id="IPR000330">
    <property type="entry name" value="SNF2_N"/>
</dbReference>
<gene>
    <name evidence="3" type="ORF">L195_g016446</name>
</gene>
<dbReference type="InterPro" id="IPR038718">
    <property type="entry name" value="SNF2-like_sf"/>
</dbReference>
<evidence type="ECO:0000313" key="3">
    <source>
        <dbReference type="EMBL" id="PNX93295.1"/>
    </source>
</evidence>
<keyword evidence="3" id="KW-0347">Helicase</keyword>
<dbReference type="GO" id="GO:0005524">
    <property type="term" value="F:ATP binding"/>
    <property type="evidence" value="ECO:0007669"/>
    <property type="project" value="InterPro"/>
</dbReference>
<evidence type="ECO:0000259" key="2">
    <source>
        <dbReference type="PROSITE" id="PS51192"/>
    </source>
</evidence>
<keyword evidence="1" id="KW-0378">Hydrolase</keyword>
<dbReference type="GO" id="GO:0004386">
    <property type="term" value="F:helicase activity"/>
    <property type="evidence" value="ECO:0007669"/>
    <property type="project" value="UniProtKB-KW"/>
</dbReference>
<dbReference type="InterPro" id="IPR027417">
    <property type="entry name" value="P-loop_NTPase"/>
</dbReference>
<dbReference type="STRING" id="57577.A0A2K3MR70"/>
<organism evidence="3 4">
    <name type="scientific">Trifolium pratense</name>
    <name type="common">Red clover</name>
    <dbReference type="NCBI Taxonomy" id="57577"/>
    <lineage>
        <taxon>Eukaryota</taxon>
        <taxon>Viridiplantae</taxon>
        <taxon>Streptophyta</taxon>
        <taxon>Embryophyta</taxon>
        <taxon>Tracheophyta</taxon>
        <taxon>Spermatophyta</taxon>
        <taxon>Magnoliopsida</taxon>
        <taxon>eudicotyledons</taxon>
        <taxon>Gunneridae</taxon>
        <taxon>Pentapetalae</taxon>
        <taxon>rosids</taxon>
        <taxon>fabids</taxon>
        <taxon>Fabales</taxon>
        <taxon>Fabaceae</taxon>
        <taxon>Papilionoideae</taxon>
        <taxon>50 kb inversion clade</taxon>
        <taxon>NPAAA clade</taxon>
        <taxon>Hologalegina</taxon>
        <taxon>IRL clade</taxon>
        <taxon>Trifolieae</taxon>
        <taxon>Trifolium</taxon>
    </lineage>
</organism>
<name>A0A2K3MR70_TRIPR</name>
<dbReference type="SMART" id="SM00487">
    <property type="entry name" value="DEXDc"/>
    <property type="match status" value="1"/>
</dbReference>
<dbReference type="Proteomes" id="UP000236291">
    <property type="component" value="Unassembled WGS sequence"/>
</dbReference>
<dbReference type="GO" id="GO:0004520">
    <property type="term" value="F:DNA endonuclease activity"/>
    <property type="evidence" value="ECO:0007669"/>
    <property type="project" value="TreeGrafter"/>
</dbReference>
<dbReference type="PANTHER" id="PTHR45766">
    <property type="entry name" value="DNA ANNEALING HELICASE AND ENDONUCLEASE ZRANB3 FAMILY MEMBER"/>
    <property type="match status" value="1"/>
</dbReference>
<dbReference type="ExpressionAtlas" id="A0A2K3MR70">
    <property type="expression patterns" value="baseline"/>
</dbReference>
<dbReference type="PANTHER" id="PTHR45766:SF5">
    <property type="entry name" value="SNF2 DOMAIN-CONTAINING PROTEIN _ HELICASE DOMAIN-CONTAINING PROTEIN _ HNH ENDONUCLEASE DOMAIN-CONTAINING PROTEIN"/>
    <property type="match status" value="1"/>
</dbReference>
<sequence length="357" mass="40817">MEANRIAALAKRKAFLESNSQRNPWHLFKCQKISQPKPEPEPDFKFLARLEICSHDSFTITPLPVPNFNFPTYDTCFAILNNILSRMDVDPSHFTQTSAGGKACVFKLADYRSVLKLLKAEIEVEEIPWNTFNVVEKLSHLEGRWTPVRPEHLSDDEVDGLIRKLPKSLLDVLLPFQMDGLRFALRRGGRCLIADEMGLGKTLQAIAIAGCFMDEGSILVVCPAVLRYSWAEEIERWLPTCLPTDIHLDIAVFYIIKLEFVWELEIQIFEKHVFGHQDNPVYLTRCPKVVVISYTMLHRLRKSMLERKWALLIVDESHHVRATKKTSEPGEIKAVLDVASEIKRIILLSGTPSLSRL</sequence>
<dbReference type="GO" id="GO:0016787">
    <property type="term" value="F:hydrolase activity"/>
    <property type="evidence" value="ECO:0007669"/>
    <property type="project" value="UniProtKB-KW"/>
</dbReference>
<comment type="caution">
    <text evidence="3">The sequence shown here is derived from an EMBL/GenBank/DDBJ whole genome shotgun (WGS) entry which is preliminary data.</text>
</comment>
<dbReference type="AlphaFoldDB" id="A0A2K3MR70"/>
<dbReference type="Gene3D" id="3.40.50.10810">
    <property type="entry name" value="Tandem AAA-ATPase domain"/>
    <property type="match status" value="1"/>
</dbReference>
<keyword evidence="3" id="KW-0547">Nucleotide-binding</keyword>
<proteinExistence type="predicted"/>
<protein>
    <submittedName>
        <fullName evidence="3">DNA annealing helicase and endonuclease ZRANB3-like protein</fullName>
    </submittedName>
</protein>